<name>A0A1B6DHE6_9HEMI</name>
<evidence type="ECO:0000313" key="6">
    <source>
        <dbReference type="EMBL" id="JAS27626.1"/>
    </source>
</evidence>
<dbReference type="PANTHER" id="PTHR12243">
    <property type="entry name" value="MADF DOMAIN TRANSCRIPTION FACTOR"/>
    <property type="match status" value="1"/>
</dbReference>
<dbReference type="SMART" id="SM00595">
    <property type="entry name" value="MADF"/>
    <property type="match status" value="1"/>
</dbReference>
<feature type="non-terminal residue" evidence="5">
    <location>
        <position position="1"/>
    </location>
</feature>
<dbReference type="EMBL" id="GEDC01025502">
    <property type="protein sequence ID" value="JAS11796.1"/>
    <property type="molecule type" value="Transcribed_RNA"/>
</dbReference>
<feature type="compositionally biased region" description="Basic and acidic residues" evidence="1">
    <location>
        <begin position="134"/>
        <end position="145"/>
    </location>
</feature>
<dbReference type="EMBL" id="GEDC01009672">
    <property type="protein sequence ID" value="JAS27626.1"/>
    <property type="molecule type" value="Transcribed_RNA"/>
</dbReference>
<proteinExistence type="predicted"/>
<feature type="compositionally biased region" description="Acidic residues" evidence="1">
    <location>
        <begin position="109"/>
        <end position="132"/>
    </location>
</feature>
<dbReference type="Pfam" id="PF10545">
    <property type="entry name" value="MADF_DNA_bdg"/>
    <property type="match status" value="1"/>
</dbReference>
<evidence type="ECO:0000313" key="5">
    <source>
        <dbReference type="EMBL" id="JAS25088.1"/>
    </source>
</evidence>
<sequence>NSSHSDSGLSVDVFKKMDTAKLIEKVKKYQLLYNSNHPHHLDMEGREWAWTCISGEMEQSITDCKQTWDDLLNSYRNTKQKEGEPPMKKFKHDVDMSFVDDCHVIVEYPDTDSDAGEDDGTSSDDDSEEVNDETTNKPDAEHDSNNEPDNLLAYWTCYEDYVHHHVLMLPTEHQISSLLFFKWLHNAIRVLPRDLQESVIRDIFNIVQEASTQSTSQLCVHNFYISPFGNFKY</sequence>
<dbReference type="InterPro" id="IPR039353">
    <property type="entry name" value="TF_Adf1"/>
</dbReference>
<gene>
    <name evidence="4" type="ORF">g.25726</name>
    <name evidence="6" type="ORF">g.25729</name>
    <name evidence="3" type="ORF">g.25731</name>
    <name evidence="7" type="ORF">g.25735</name>
    <name evidence="5" type="ORF">g.25739</name>
</gene>
<dbReference type="EMBL" id="GEDC01012210">
    <property type="protein sequence ID" value="JAS25088.1"/>
    <property type="molecule type" value="Transcribed_RNA"/>
</dbReference>
<dbReference type="InterPro" id="IPR006578">
    <property type="entry name" value="MADF-dom"/>
</dbReference>
<accession>A0A1B6DHE6</accession>
<dbReference type="PANTHER" id="PTHR12243:SF67">
    <property type="entry name" value="COREPRESSOR OF PANGOLIN, ISOFORM A-RELATED"/>
    <property type="match status" value="1"/>
</dbReference>
<feature type="domain" description="MADF" evidence="2">
    <location>
        <begin position="21"/>
        <end position="104"/>
    </location>
</feature>
<feature type="region of interest" description="Disordered" evidence="1">
    <location>
        <begin position="109"/>
        <end position="147"/>
    </location>
</feature>
<evidence type="ECO:0000256" key="1">
    <source>
        <dbReference type="SAM" id="MobiDB-lite"/>
    </source>
</evidence>
<dbReference type="EMBL" id="GEDC01004540">
    <property type="protein sequence ID" value="JAS32758.1"/>
    <property type="molecule type" value="Transcribed_RNA"/>
</dbReference>
<evidence type="ECO:0000259" key="2">
    <source>
        <dbReference type="PROSITE" id="PS51029"/>
    </source>
</evidence>
<evidence type="ECO:0000313" key="3">
    <source>
        <dbReference type="EMBL" id="JAS11796.1"/>
    </source>
</evidence>
<dbReference type="PROSITE" id="PS51029">
    <property type="entry name" value="MADF"/>
    <property type="match status" value="1"/>
</dbReference>
<dbReference type="AlphaFoldDB" id="A0A1B6DHE6"/>
<evidence type="ECO:0000313" key="4">
    <source>
        <dbReference type="EMBL" id="JAS22843.1"/>
    </source>
</evidence>
<evidence type="ECO:0000313" key="7">
    <source>
        <dbReference type="EMBL" id="JAS32758.1"/>
    </source>
</evidence>
<protein>
    <recommendedName>
        <fullName evidence="2">MADF domain-containing protein</fullName>
    </recommendedName>
</protein>
<dbReference type="EMBL" id="GEDC01014455">
    <property type="protein sequence ID" value="JAS22843.1"/>
    <property type="molecule type" value="Transcribed_RNA"/>
</dbReference>
<reference evidence="5" key="1">
    <citation type="submission" date="2015-12" db="EMBL/GenBank/DDBJ databases">
        <title>De novo transcriptome assembly of four potential Pierce s Disease insect vectors from Arizona vineyards.</title>
        <authorList>
            <person name="Tassone E.E."/>
        </authorList>
    </citation>
    <scope>NUCLEOTIDE SEQUENCE</scope>
</reference>
<organism evidence="5">
    <name type="scientific">Clastoptera arizonana</name>
    <name type="common">Arizona spittle bug</name>
    <dbReference type="NCBI Taxonomy" id="38151"/>
    <lineage>
        <taxon>Eukaryota</taxon>
        <taxon>Metazoa</taxon>
        <taxon>Ecdysozoa</taxon>
        <taxon>Arthropoda</taxon>
        <taxon>Hexapoda</taxon>
        <taxon>Insecta</taxon>
        <taxon>Pterygota</taxon>
        <taxon>Neoptera</taxon>
        <taxon>Paraneoptera</taxon>
        <taxon>Hemiptera</taxon>
        <taxon>Auchenorrhyncha</taxon>
        <taxon>Cercopoidea</taxon>
        <taxon>Clastopteridae</taxon>
        <taxon>Clastoptera</taxon>
    </lineage>
</organism>